<dbReference type="PATRIC" id="fig|1291734.4.peg.1620"/>
<dbReference type="InterPro" id="IPR007863">
    <property type="entry name" value="Peptidase_M16_C"/>
</dbReference>
<dbReference type="RefSeq" id="WP_056951087.1">
    <property type="nucleotide sequence ID" value="NZ_AZDJ01000022.1"/>
</dbReference>
<gene>
    <name evidence="2" type="ORF">FD02_GL001577</name>
</gene>
<protein>
    <submittedName>
        <fullName evidence="2">Zn-dependent peptidase</fullName>
    </submittedName>
</protein>
<evidence type="ECO:0000313" key="2">
    <source>
        <dbReference type="EMBL" id="KRK72604.1"/>
    </source>
</evidence>
<dbReference type="InterPro" id="IPR011249">
    <property type="entry name" value="Metalloenz_LuxS/M16"/>
</dbReference>
<dbReference type="PANTHER" id="PTHR11851:SF186">
    <property type="entry name" value="INACTIVE METALLOPROTEASE YMFF-RELATED"/>
    <property type="match status" value="1"/>
</dbReference>
<dbReference type="AlphaFoldDB" id="A0A0R1JN27"/>
<dbReference type="Pfam" id="PF05193">
    <property type="entry name" value="Peptidase_M16_C"/>
    <property type="match status" value="1"/>
</dbReference>
<dbReference type="NCBIfam" id="NF047422">
    <property type="entry name" value="YfmF_fam"/>
    <property type="match status" value="1"/>
</dbReference>
<organism evidence="2 3">
    <name type="scientific">Lacticaseibacillus nasuensis JCM 17158</name>
    <dbReference type="NCBI Taxonomy" id="1291734"/>
    <lineage>
        <taxon>Bacteria</taxon>
        <taxon>Bacillati</taxon>
        <taxon>Bacillota</taxon>
        <taxon>Bacilli</taxon>
        <taxon>Lactobacillales</taxon>
        <taxon>Lactobacillaceae</taxon>
        <taxon>Lacticaseibacillus</taxon>
    </lineage>
</organism>
<evidence type="ECO:0000259" key="1">
    <source>
        <dbReference type="Pfam" id="PF05193"/>
    </source>
</evidence>
<dbReference type="Gene3D" id="3.30.830.10">
    <property type="entry name" value="Metalloenzyme, LuxS/M16 peptidase-like"/>
    <property type="match status" value="2"/>
</dbReference>
<dbReference type="Proteomes" id="UP000051804">
    <property type="component" value="Unassembled WGS sequence"/>
</dbReference>
<dbReference type="EMBL" id="AZDJ01000022">
    <property type="protein sequence ID" value="KRK72604.1"/>
    <property type="molecule type" value="Genomic_DNA"/>
</dbReference>
<name>A0A0R1JN27_9LACO</name>
<accession>A0A0R1JN27</accession>
<feature type="domain" description="Peptidase M16 C-terminal" evidence="1">
    <location>
        <begin position="179"/>
        <end position="352"/>
    </location>
</feature>
<evidence type="ECO:0000313" key="3">
    <source>
        <dbReference type="Proteomes" id="UP000051804"/>
    </source>
</evidence>
<proteinExistence type="predicted"/>
<dbReference type="InterPro" id="IPR050361">
    <property type="entry name" value="MPP/UQCRC_Complex"/>
</dbReference>
<sequence>MPDTLQPGVRLSVLPTDQFKTTRISVHFMAPLDPATISARTLLTSLLETSSAEFPTQAALSAELERMYGADFGIGVNKDGQVHRLTATLSVVADRVAGTDLLRQAFAFLQSTLLHPLLPQGQFDAATFARERENLVQYLASLAEDRQTQAGLALQALYFAAEPKQAVPSFGTATAMAAVTPAQVLAAYHQIITQDQILITVLGPVDPAAVRELAAGLGFAARSADSLTVSVDRPVSESVAAKRDEAPVVQAKLNLGYHVDTDIYGPQFYAASVASALFGGSPLSLLFTNVREKASLAYYASSVLDPLRHFMMVQTGIDTATAPRVAALIAEQLRLVQTGEFSADLLANVKQGMLTSRLMAYDSPRFLARQALLRSLVPGVPADYDSYAQAIGAVDRAAVMAAAQGMTLQAQYLLAGKESQ</sequence>
<comment type="caution">
    <text evidence="2">The sequence shown here is derived from an EMBL/GenBank/DDBJ whole genome shotgun (WGS) entry which is preliminary data.</text>
</comment>
<dbReference type="STRING" id="1291734.FD02_GL001577"/>
<dbReference type="SUPFAM" id="SSF63411">
    <property type="entry name" value="LuxS/MPP-like metallohydrolase"/>
    <property type="match status" value="2"/>
</dbReference>
<reference evidence="2 3" key="1">
    <citation type="journal article" date="2015" name="Genome Announc.">
        <title>Expanding the biotechnology potential of lactobacilli through comparative genomics of 213 strains and associated genera.</title>
        <authorList>
            <person name="Sun Z."/>
            <person name="Harris H.M."/>
            <person name="McCann A."/>
            <person name="Guo C."/>
            <person name="Argimon S."/>
            <person name="Zhang W."/>
            <person name="Yang X."/>
            <person name="Jeffery I.B."/>
            <person name="Cooney J.C."/>
            <person name="Kagawa T.F."/>
            <person name="Liu W."/>
            <person name="Song Y."/>
            <person name="Salvetti E."/>
            <person name="Wrobel A."/>
            <person name="Rasinkangas P."/>
            <person name="Parkhill J."/>
            <person name="Rea M.C."/>
            <person name="O'Sullivan O."/>
            <person name="Ritari J."/>
            <person name="Douillard F.P."/>
            <person name="Paul Ross R."/>
            <person name="Yang R."/>
            <person name="Briner A.E."/>
            <person name="Felis G.E."/>
            <person name="de Vos W.M."/>
            <person name="Barrangou R."/>
            <person name="Klaenhammer T.R."/>
            <person name="Caufield P.W."/>
            <person name="Cui Y."/>
            <person name="Zhang H."/>
            <person name="O'Toole P.W."/>
        </authorList>
    </citation>
    <scope>NUCLEOTIDE SEQUENCE [LARGE SCALE GENOMIC DNA]</scope>
    <source>
        <strain evidence="2 3">JCM 17158</strain>
    </source>
</reference>
<dbReference type="PANTHER" id="PTHR11851">
    <property type="entry name" value="METALLOPROTEASE"/>
    <property type="match status" value="1"/>
</dbReference>
<dbReference type="OrthoDB" id="9762085at2"/>
<keyword evidence="3" id="KW-1185">Reference proteome</keyword>
<dbReference type="GO" id="GO:0046872">
    <property type="term" value="F:metal ion binding"/>
    <property type="evidence" value="ECO:0007669"/>
    <property type="project" value="InterPro"/>
</dbReference>